<dbReference type="PANTHER" id="PTHR11066:SF34">
    <property type="entry name" value="ACYL-COENZYME A THIOESTERASE 8"/>
    <property type="match status" value="1"/>
</dbReference>
<dbReference type="EMBL" id="LN733222">
    <property type="protein sequence ID" value="CEP16654.1"/>
    <property type="molecule type" value="Genomic_DNA"/>
</dbReference>
<dbReference type="InterPro" id="IPR025652">
    <property type="entry name" value="TesB_C"/>
</dbReference>
<evidence type="ECO:0000313" key="5">
    <source>
        <dbReference type="EMBL" id="CEP16654.1"/>
    </source>
</evidence>
<dbReference type="GO" id="GO:0009062">
    <property type="term" value="P:fatty acid catabolic process"/>
    <property type="evidence" value="ECO:0007669"/>
    <property type="project" value="TreeGrafter"/>
</dbReference>
<dbReference type="OrthoDB" id="68328at2759"/>
<feature type="domain" description="Acyl-CoA thioesterase-like N-terminal HotDog" evidence="4">
    <location>
        <begin position="53"/>
        <end position="133"/>
    </location>
</feature>
<dbReference type="Pfam" id="PF13622">
    <property type="entry name" value="4HBT_3"/>
    <property type="match status" value="1"/>
</dbReference>
<dbReference type="CDD" id="cd03444">
    <property type="entry name" value="Thioesterase_II_repeat1"/>
    <property type="match status" value="1"/>
</dbReference>
<dbReference type="InterPro" id="IPR042171">
    <property type="entry name" value="Acyl-CoA_hotdog"/>
</dbReference>
<dbReference type="PANTHER" id="PTHR11066">
    <property type="entry name" value="ACYL-COA THIOESTERASE"/>
    <property type="match status" value="1"/>
</dbReference>
<dbReference type="Proteomes" id="UP000054107">
    <property type="component" value="Unassembled WGS sequence"/>
</dbReference>
<evidence type="ECO:0000313" key="6">
    <source>
        <dbReference type="Proteomes" id="UP000054107"/>
    </source>
</evidence>
<organism evidence="5 6">
    <name type="scientific">Parasitella parasitica</name>
    <dbReference type="NCBI Taxonomy" id="35722"/>
    <lineage>
        <taxon>Eukaryota</taxon>
        <taxon>Fungi</taxon>
        <taxon>Fungi incertae sedis</taxon>
        <taxon>Mucoromycota</taxon>
        <taxon>Mucoromycotina</taxon>
        <taxon>Mucoromycetes</taxon>
        <taxon>Mucorales</taxon>
        <taxon>Mucorineae</taxon>
        <taxon>Mucoraceae</taxon>
        <taxon>Parasitella</taxon>
    </lineage>
</organism>
<dbReference type="CDD" id="cd03445">
    <property type="entry name" value="Thioesterase_II_repeat2"/>
    <property type="match status" value="1"/>
</dbReference>
<dbReference type="Pfam" id="PF02551">
    <property type="entry name" value="Acyl_CoA_thio"/>
    <property type="match status" value="1"/>
</dbReference>
<evidence type="ECO:0000259" key="3">
    <source>
        <dbReference type="Pfam" id="PF02551"/>
    </source>
</evidence>
<sequence length="373" mass="41637">MTTPATKINFRENQNEGIIEQLQDVDFALKMKNAVDVQLIDTNLYMCKELWLPWGARGAFGGQVVAQALRAAWDTVDEEFFVHSLHSYFILACSVEMPVIYRIQRVRDGKSYATRTVTALQKGKAIFICSCSFVKPDDSVTLSHQVSGKSGSNYVQLMICQTPMPRTVDPETLTSDIEVLKNTLAITESVPESVRKITQKRINEVRLPSSLIAQLHAHNFNQDLAIDSRAVRTLSPQQVISGRVEPSPHSQRWFKTRGLLNDDMKLHACIIAYASDSGFITTAAAAHGHLINSKGLGMLASLDHSIWFHYPAARADEWLLYDVFSPQADNGRAIVFGKIYNQNGNLVATTAQEGILRISQREQEKRKKTAACL</sequence>
<reference evidence="5 6" key="1">
    <citation type="submission" date="2014-09" db="EMBL/GenBank/DDBJ databases">
        <authorList>
            <person name="Ellenberger Sabrina"/>
        </authorList>
    </citation>
    <scope>NUCLEOTIDE SEQUENCE [LARGE SCALE GENOMIC DNA]</scope>
    <source>
        <strain evidence="5 6">CBS 412.66</strain>
    </source>
</reference>
<evidence type="ECO:0000256" key="2">
    <source>
        <dbReference type="ARBA" id="ARBA00022801"/>
    </source>
</evidence>
<dbReference type="InterPro" id="IPR029069">
    <property type="entry name" value="HotDog_dom_sf"/>
</dbReference>
<dbReference type="Gene3D" id="2.40.160.210">
    <property type="entry name" value="Acyl-CoA thioesterase, double hotdog domain"/>
    <property type="match status" value="1"/>
</dbReference>
<feature type="domain" description="Acyl-CoA thioesterase 2 C-terminal" evidence="3">
    <location>
        <begin position="237"/>
        <end position="354"/>
    </location>
</feature>
<proteinExistence type="inferred from homology"/>
<protein>
    <recommendedName>
        <fullName evidence="7">Acyl-CoA thioesterase II domain-containing protein</fullName>
    </recommendedName>
</protein>
<dbReference type="GO" id="GO:0047617">
    <property type="term" value="F:fatty acyl-CoA hydrolase activity"/>
    <property type="evidence" value="ECO:0007669"/>
    <property type="project" value="InterPro"/>
</dbReference>
<dbReference type="GO" id="GO:0006637">
    <property type="term" value="P:acyl-CoA metabolic process"/>
    <property type="evidence" value="ECO:0007669"/>
    <property type="project" value="InterPro"/>
</dbReference>
<dbReference type="InterPro" id="IPR049449">
    <property type="entry name" value="TesB_ACOT8-like_N"/>
</dbReference>
<dbReference type="STRING" id="35722.A0A0B7NNZ7"/>
<accession>A0A0B7NNZ7</accession>
<keyword evidence="6" id="KW-1185">Reference proteome</keyword>
<dbReference type="GO" id="GO:0005782">
    <property type="term" value="C:peroxisomal matrix"/>
    <property type="evidence" value="ECO:0007669"/>
    <property type="project" value="TreeGrafter"/>
</dbReference>
<name>A0A0B7NNZ7_9FUNG</name>
<dbReference type="AlphaFoldDB" id="A0A0B7NNZ7"/>
<comment type="similarity">
    <text evidence="1">Belongs to the C/M/P thioester hydrolase family.</text>
</comment>
<evidence type="ECO:0000259" key="4">
    <source>
        <dbReference type="Pfam" id="PF13622"/>
    </source>
</evidence>
<evidence type="ECO:0008006" key="7">
    <source>
        <dbReference type="Google" id="ProtNLM"/>
    </source>
</evidence>
<keyword evidence="2" id="KW-0378">Hydrolase</keyword>
<dbReference type="SUPFAM" id="SSF54637">
    <property type="entry name" value="Thioesterase/thiol ester dehydrase-isomerase"/>
    <property type="match status" value="2"/>
</dbReference>
<gene>
    <name evidence="5" type="primary">PARPA_10926.1 scaffold 41991</name>
</gene>
<evidence type="ECO:0000256" key="1">
    <source>
        <dbReference type="ARBA" id="ARBA00006538"/>
    </source>
</evidence>
<dbReference type="InterPro" id="IPR003703">
    <property type="entry name" value="Acyl_CoA_thio"/>
</dbReference>